<dbReference type="GO" id="GO:0035556">
    <property type="term" value="P:intracellular signal transduction"/>
    <property type="evidence" value="ECO:0007669"/>
    <property type="project" value="InterPro"/>
</dbReference>
<evidence type="ECO:0000256" key="2">
    <source>
        <dbReference type="ARBA" id="ARBA00022448"/>
    </source>
</evidence>
<evidence type="ECO:0000259" key="10">
    <source>
        <dbReference type="PROSITE" id="PS50893"/>
    </source>
</evidence>
<dbReference type="Gene3D" id="3.40.50.300">
    <property type="entry name" value="P-loop containing nucleotide triphosphate hydrolases"/>
    <property type="match status" value="1"/>
</dbReference>
<keyword evidence="4 12" id="KW-0067">ATP-binding</keyword>
<evidence type="ECO:0000313" key="13">
    <source>
        <dbReference type="Proteomes" id="UP000182744"/>
    </source>
</evidence>
<accession>A0A1G7D8R3</accession>
<dbReference type="PROSITE" id="PS51371">
    <property type="entry name" value="CBS"/>
    <property type="match status" value="1"/>
</dbReference>
<dbReference type="SMART" id="SM00116">
    <property type="entry name" value="CBS"/>
    <property type="match status" value="2"/>
</dbReference>
<feature type="domain" description="CBS" evidence="11">
    <location>
        <begin position="341"/>
        <end position="396"/>
    </location>
</feature>
<dbReference type="PROSITE" id="PS00211">
    <property type="entry name" value="ABC_TRANSPORTER_1"/>
    <property type="match status" value="1"/>
</dbReference>
<comment type="similarity">
    <text evidence="1">Belongs to the ABC transporter superfamily.</text>
</comment>
<dbReference type="InterPro" id="IPR003533">
    <property type="entry name" value="Doublecortin_dom"/>
</dbReference>
<dbReference type="InterPro" id="IPR003439">
    <property type="entry name" value="ABC_transporter-like_ATP-bd"/>
</dbReference>
<evidence type="ECO:0000256" key="6">
    <source>
        <dbReference type="ARBA" id="ARBA00023122"/>
    </source>
</evidence>
<organism evidence="12 13">
    <name type="scientific">Actinobaculum suis</name>
    <dbReference type="NCBI Taxonomy" id="1657"/>
    <lineage>
        <taxon>Bacteria</taxon>
        <taxon>Bacillati</taxon>
        <taxon>Actinomycetota</taxon>
        <taxon>Actinomycetes</taxon>
        <taxon>Actinomycetales</taxon>
        <taxon>Actinomycetaceae</taxon>
        <taxon>Actinobaculum</taxon>
    </lineage>
</organism>
<dbReference type="InterPro" id="IPR046342">
    <property type="entry name" value="CBS_dom_sf"/>
</dbReference>
<keyword evidence="13" id="KW-1185">Reference proteome</keyword>
<evidence type="ECO:0000256" key="3">
    <source>
        <dbReference type="ARBA" id="ARBA00022741"/>
    </source>
</evidence>
<dbReference type="GO" id="GO:0005524">
    <property type="term" value="F:ATP binding"/>
    <property type="evidence" value="ECO:0007669"/>
    <property type="project" value="UniProtKB-KW"/>
</dbReference>
<evidence type="ECO:0000313" key="12">
    <source>
        <dbReference type="EMBL" id="SDE48028.1"/>
    </source>
</evidence>
<protein>
    <submittedName>
        <fullName evidence="12">Glycine betaine/proline transport system ATP-binding protein</fullName>
    </submittedName>
</protein>
<dbReference type="SMART" id="SM00382">
    <property type="entry name" value="AAA"/>
    <property type="match status" value="1"/>
</dbReference>
<dbReference type="PROSITE" id="PS50893">
    <property type="entry name" value="ABC_TRANSPORTER_2"/>
    <property type="match status" value="1"/>
</dbReference>
<evidence type="ECO:0000259" key="9">
    <source>
        <dbReference type="PROSITE" id="PS50309"/>
    </source>
</evidence>
<feature type="compositionally biased region" description="Basic and acidic residues" evidence="8">
    <location>
        <begin position="493"/>
        <end position="503"/>
    </location>
</feature>
<dbReference type="GO" id="GO:0016020">
    <property type="term" value="C:membrane"/>
    <property type="evidence" value="ECO:0007669"/>
    <property type="project" value="InterPro"/>
</dbReference>
<dbReference type="InterPro" id="IPR000644">
    <property type="entry name" value="CBS_dom"/>
</dbReference>
<dbReference type="Gene3D" id="3.10.580.10">
    <property type="entry name" value="CBS-domain"/>
    <property type="match status" value="1"/>
</dbReference>
<dbReference type="Pfam" id="PF00005">
    <property type="entry name" value="ABC_tran"/>
    <property type="match status" value="1"/>
</dbReference>
<dbReference type="GO" id="GO:0031460">
    <property type="term" value="P:glycine betaine transport"/>
    <property type="evidence" value="ECO:0007669"/>
    <property type="project" value="InterPro"/>
</dbReference>
<keyword evidence="2" id="KW-0813">Transport</keyword>
<gene>
    <name evidence="12" type="ORF">SAMN05421878_11040</name>
</gene>
<evidence type="ECO:0000256" key="7">
    <source>
        <dbReference type="PROSITE-ProRule" id="PRU00703"/>
    </source>
</evidence>
<evidence type="ECO:0000259" key="11">
    <source>
        <dbReference type="PROSITE" id="PS51371"/>
    </source>
</evidence>
<evidence type="ECO:0000256" key="4">
    <source>
        <dbReference type="ARBA" id="ARBA00022840"/>
    </source>
</evidence>
<dbReference type="PANTHER" id="PTHR43869">
    <property type="entry name" value="GLYCINE BETAINE/PROLINE BETAINE TRANSPORT SYSTEM ATP-BINDING PROTEIN PROV"/>
    <property type="match status" value="1"/>
</dbReference>
<evidence type="ECO:0000256" key="1">
    <source>
        <dbReference type="ARBA" id="ARBA00005417"/>
    </source>
</evidence>
<dbReference type="EMBL" id="FNAU01000010">
    <property type="protein sequence ID" value="SDE48028.1"/>
    <property type="molecule type" value="Genomic_DNA"/>
</dbReference>
<keyword evidence="6 7" id="KW-0129">CBS domain</keyword>
<name>A0A1G7D8R3_9ACTO</name>
<dbReference type="PROSITE" id="PS50309">
    <property type="entry name" value="DC"/>
    <property type="match status" value="1"/>
</dbReference>
<sequence>MIALKCENVYKVFGKDADKATRMLQQGASPEELPEGSVVAVNNVSLEIKAGEIFVVMGLSGSGKSTLLRTLNALGPATGGKIWVDGEEITAANDEEIRRIRAEKMAMVFQHFGLLPHRTVIENAAYPLEIRGIDKAEREERALESLKTCNLLGWENKYPDQLSGGMQQRVGIARALTADSPILLMDEAFSALDPLIRREMQELLLEIQDQKRRTIVFITHDLNEAMYLGDRIAVMRHGKVDQIGTAEEILTNPANEYIEKFISDVDRSRVITAGSVMVPPPVRLYTTDGPNLVLRKLSSVDDEAGWVVNPGSRRLAGLLYSKDIIAAMRGPEPPRTVRDLVRTDYMAASPETPVAELVTALAETAIRVPVVDEHERLLGVVPRIQILRALSDRDDFEDETIEPAQPAADEIQAVPDTVPYPAESADATEVLAGRRARREAARTSAEFHEPLETPSETILRKGRRQGVASGPLGSATGALMEKAAKKENRRRTRDSFEGKEDRN</sequence>
<dbReference type="GO" id="GO:0006865">
    <property type="term" value="P:amino acid transport"/>
    <property type="evidence" value="ECO:0007669"/>
    <property type="project" value="UniProtKB-KW"/>
</dbReference>
<dbReference type="SUPFAM" id="SSF52540">
    <property type="entry name" value="P-loop containing nucleoside triphosphate hydrolases"/>
    <property type="match status" value="1"/>
</dbReference>
<dbReference type="InterPro" id="IPR051921">
    <property type="entry name" value="ABC_osmolyte_uptake_ATP-bind"/>
</dbReference>
<keyword evidence="5" id="KW-0029">Amino-acid transport</keyword>
<proteinExistence type="inferred from homology"/>
<reference evidence="13" key="1">
    <citation type="submission" date="2016-10" db="EMBL/GenBank/DDBJ databases">
        <authorList>
            <person name="Varghese N."/>
        </authorList>
    </citation>
    <scope>NUCLEOTIDE SEQUENCE [LARGE SCALE GENOMIC DNA]</scope>
    <source>
        <strain evidence="13">DSM 20639</strain>
    </source>
</reference>
<dbReference type="CDD" id="cd03294">
    <property type="entry name" value="ABC_Pro_Gly_Betaine"/>
    <property type="match status" value="1"/>
</dbReference>
<dbReference type="Proteomes" id="UP000182744">
    <property type="component" value="Unassembled WGS sequence"/>
</dbReference>
<dbReference type="InterPro" id="IPR003593">
    <property type="entry name" value="AAA+_ATPase"/>
</dbReference>
<feature type="domain" description="ABC transporter" evidence="10">
    <location>
        <begin position="4"/>
        <end position="262"/>
    </location>
</feature>
<dbReference type="GO" id="GO:0006970">
    <property type="term" value="P:response to osmotic stress"/>
    <property type="evidence" value="ECO:0007669"/>
    <property type="project" value="UniProtKB-ARBA"/>
</dbReference>
<keyword evidence="3" id="KW-0547">Nucleotide-binding</keyword>
<dbReference type="GO" id="GO:0016887">
    <property type="term" value="F:ATP hydrolysis activity"/>
    <property type="evidence" value="ECO:0007669"/>
    <property type="project" value="InterPro"/>
</dbReference>
<dbReference type="InterPro" id="IPR017871">
    <property type="entry name" value="ABC_transporter-like_CS"/>
</dbReference>
<dbReference type="AlphaFoldDB" id="A0A1G7D8R3"/>
<dbReference type="SUPFAM" id="SSF54631">
    <property type="entry name" value="CBS-domain pair"/>
    <property type="match status" value="1"/>
</dbReference>
<dbReference type="Pfam" id="PF00571">
    <property type="entry name" value="CBS"/>
    <property type="match status" value="1"/>
</dbReference>
<dbReference type="InterPro" id="IPR027417">
    <property type="entry name" value="P-loop_NTPase"/>
</dbReference>
<dbReference type="FunFam" id="3.40.50.300:FF:000201">
    <property type="entry name" value="Glycine betaine/L-proline ABC transporter ATP-binding protein"/>
    <property type="match status" value="1"/>
</dbReference>
<dbReference type="NCBIfam" id="TIGR01186">
    <property type="entry name" value="proV"/>
    <property type="match status" value="1"/>
</dbReference>
<evidence type="ECO:0000256" key="8">
    <source>
        <dbReference type="SAM" id="MobiDB-lite"/>
    </source>
</evidence>
<evidence type="ECO:0000256" key="5">
    <source>
        <dbReference type="ARBA" id="ARBA00022970"/>
    </source>
</evidence>
<dbReference type="InterPro" id="IPR005892">
    <property type="entry name" value="Gly-betaine_transp_ATP-bd"/>
</dbReference>
<dbReference type="PANTHER" id="PTHR43869:SF1">
    <property type="entry name" value="GLYCINE BETAINE_PROLINE BETAINE TRANSPORT SYSTEM ATP-BINDING PROTEIN PROV"/>
    <property type="match status" value="1"/>
</dbReference>
<feature type="region of interest" description="Disordered" evidence="8">
    <location>
        <begin position="436"/>
        <end position="503"/>
    </location>
</feature>
<feature type="compositionally biased region" description="Basic and acidic residues" evidence="8">
    <location>
        <begin position="438"/>
        <end position="451"/>
    </location>
</feature>
<feature type="domain" description="Doublecortin" evidence="9">
    <location>
        <begin position="230"/>
        <end position="321"/>
    </location>
</feature>